<sequence>MPGKNHETAVAKRRAGASAAYYEYRTVTLPRTISRGDVRKLLTDEAEYGRWELARTRLYIGGMRKVWLRRRAMRVDSTL</sequence>
<protein>
    <submittedName>
        <fullName evidence="1">Uncharacterized protein</fullName>
    </submittedName>
</protein>
<comment type="caution">
    <text evidence="1">The sequence shown here is derived from an EMBL/GenBank/DDBJ whole genome shotgun (WGS) entry which is preliminary data.</text>
</comment>
<evidence type="ECO:0000313" key="2">
    <source>
        <dbReference type="Proteomes" id="UP001499841"/>
    </source>
</evidence>
<dbReference type="RefSeq" id="WP_345037938.1">
    <property type="nucleotide sequence ID" value="NZ_BAABBA010000003.1"/>
</dbReference>
<evidence type="ECO:0000313" key="1">
    <source>
        <dbReference type="EMBL" id="GAA4286431.1"/>
    </source>
</evidence>
<proteinExistence type="predicted"/>
<dbReference type="InterPro" id="IPR043758">
    <property type="entry name" value="DUF5703"/>
</dbReference>
<dbReference type="Proteomes" id="UP001499841">
    <property type="component" value="Unassembled WGS sequence"/>
</dbReference>
<accession>A0ABP8EQY9</accession>
<keyword evidence="2" id="KW-1185">Reference proteome</keyword>
<reference evidence="2" key="1">
    <citation type="journal article" date="2019" name="Int. J. Syst. Evol. Microbiol.">
        <title>The Global Catalogue of Microorganisms (GCM) 10K type strain sequencing project: providing services to taxonomists for standard genome sequencing and annotation.</title>
        <authorList>
            <consortium name="The Broad Institute Genomics Platform"/>
            <consortium name="The Broad Institute Genome Sequencing Center for Infectious Disease"/>
            <person name="Wu L."/>
            <person name="Ma J."/>
        </authorList>
    </citation>
    <scope>NUCLEOTIDE SEQUENCE [LARGE SCALE GENOMIC DNA]</scope>
    <source>
        <strain evidence="2">JCM 17459</strain>
    </source>
</reference>
<dbReference type="EMBL" id="BAABBA010000003">
    <property type="protein sequence ID" value="GAA4286431.1"/>
    <property type="molecule type" value="Genomic_DNA"/>
</dbReference>
<dbReference type="Pfam" id="PF18963">
    <property type="entry name" value="DUF5703"/>
    <property type="match status" value="1"/>
</dbReference>
<gene>
    <name evidence="1" type="ORF">GCM10022262_07900</name>
</gene>
<name>A0ABP8EQY9_9MICO</name>
<organism evidence="1 2">
    <name type="scientific">Georgenia daeguensis</name>
    <dbReference type="NCBI Taxonomy" id="908355"/>
    <lineage>
        <taxon>Bacteria</taxon>
        <taxon>Bacillati</taxon>
        <taxon>Actinomycetota</taxon>
        <taxon>Actinomycetes</taxon>
        <taxon>Micrococcales</taxon>
        <taxon>Bogoriellaceae</taxon>
        <taxon>Georgenia</taxon>
    </lineage>
</organism>